<feature type="compositionally biased region" description="Low complexity" evidence="1">
    <location>
        <begin position="116"/>
        <end position="125"/>
    </location>
</feature>
<dbReference type="Proteomes" id="UP001174691">
    <property type="component" value="Unassembled WGS sequence"/>
</dbReference>
<dbReference type="PANTHER" id="PTHR34117:SF1">
    <property type="entry name" value="STYLE CELL-CYCLE INHIBITOR 1"/>
    <property type="match status" value="1"/>
</dbReference>
<sequence>MADLDEESVRDRWKGFVSKWNAGELERSWYEPEMFLRVVRLRALEEARVRAAASSSNRRDGEPAVMTPPPTGVSFASEVMDSVVSDTTSFAGTPAVVDGDAEDDEDEYAPLLPPAQQARATHPSTIIPPPASASVLKPGPTIPTLSDLELRRTLSSESRSASLSSLRLSRGADLALQKERLDDLLPRADPGTRERKLEKRRLATEAMREFASSRGEGGEAAEVPEAELLGGDGADDDYRRMLEGMRRRRTEREVRREEVARARDAEREGRVREARAREEERVGVLREMARRRFG</sequence>
<name>A0AA38S369_9PEZI</name>
<evidence type="ECO:0000256" key="1">
    <source>
        <dbReference type="SAM" id="MobiDB-lite"/>
    </source>
</evidence>
<feature type="region of interest" description="Disordered" evidence="1">
    <location>
        <begin position="116"/>
        <end position="141"/>
    </location>
</feature>
<accession>A0AA38S369</accession>
<protein>
    <submittedName>
        <fullName evidence="2">Uncharacterized protein</fullName>
    </submittedName>
</protein>
<evidence type="ECO:0000313" key="3">
    <source>
        <dbReference type="Proteomes" id="UP001174691"/>
    </source>
</evidence>
<feature type="compositionally biased region" description="Low complexity" evidence="1">
    <location>
        <begin position="220"/>
        <end position="229"/>
    </location>
</feature>
<feature type="compositionally biased region" description="Basic and acidic residues" evidence="1">
    <location>
        <begin position="236"/>
        <end position="278"/>
    </location>
</feature>
<proteinExistence type="predicted"/>
<keyword evidence="3" id="KW-1185">Reference proteome</keyword>
<organism evidence="2 3">
    <name type="scientific">Coniochaeta hoffmannii</name>
    <dbReference type="NCBI Taxonomy" id="91930"/>
    <lineage>
        <taxon>Eukaryota</taxon>
        <taxon>Fungi</taxon>
        <taxon>Dikarya</taxon>
        <taxon>Ascomycota</taxon>
        <taxon>Pezizomycotina</taxon>
        <taxon>Sordariomycetes</taxon>
        <taxon>Sordariomycetidae</taxon>
        <taxon>Coniochaetales</taxon>
        <taxon>Coniochaetaceae</taxon>
        <taxon>Coniochaeta</taxon>
    </lineage>
</organism>
<dbReference type="InterPro" id="IPR044688">
    <property type="entry name" value="SCI-1-like"/>
</dbReference>
<feature type="region of interest" description="Disordered" evidence="1">
    <location>
        <begin position="209"/>
        <end position="278"/>
    </location>
</feature>
<dbReference type="PANTHER" id="PTHR34117">
    <property type="entry name" value="STYLE CELL-CYCLE INHIBITOR 1"/>
    <property type="match status" value="1"/>
</dbReference>
<gene>
    <name evidence="2" type="ORF">NKR19_g245</name>
</gene>
<reference evidence="2" key="1">
    <citation type="submission" date="2022-07" db="EMBL/GenBank/DDBJ databases">
        <title>Fungi with potential for degradation of polypropylene.</title>
        <authorList>
            <person name="Gostincar C."/>
        </authorList>
    </citation>
    <scope>NUCLEOTIDE SEQUENCE</scope>
    <source>
        <strain evidence="2">EXF-13287</strain>
    </source>
</reference>
<comment type="caution">
    <text evidence="2">The sequence shown here is derived from an EMBL/GenBank/DDBJ whole genome shotgun (WGS) entry which is preliminary data.</text>
</comment>
<dbReference type="EMBL" id="JANBVN010000002">
    <property type="protein sequence ID" value="KAJ9165623.1"/>
    <property type="molecule type" value="Genomic_DNA"/>
</dbReference>
<dbReference type="AlphaFoldDB" id="A0AA38S369"/>
<evidence type="ECO:0000313" key="2">
    <source>
        <dbReference type="EMBL" id="KAJ9165623.1"/>
    </source>
</evidence>